<dbReference type="EMBL" id="FMXO01000005">
    <property type="protein sequence ID" value="SDB20460.1"/>
    <property type="molecule type" value="Genomic_DNA"/>
</dbReference>
<dbReference type="PIRSF" id="PIRSF006421">
    <property type="entry name" value="UCP006421"/>
    <property type="match status" value="1"/>
</dbReference>
<dbReference type="AlphaFoldDB" id="A0A1G6BIK8"/>
<name>A0A1G6BIK8_9BACT</name>
<gene>
    <name evidence="1" type="ORF">SAMN05660653_00971</name>
</gene>
<evidence type="ECO:0000313" key="2">
    <source>
        <dbReference type="Proteomes" id="UP000198771"/>
    </source>
</evidence>
<dbReference type="InterPro" id="IPR007183">
    <property type="entry name" value="UPF0280"/>
</dbReference>
<dbReference type="NCBIfam" id="NF003323">
    <property type="entry name" value="PRK04334.1-3"/>
    <property type="match status" value="1"/>
</dbReference>
<dbReference type="STRING" id="617002.SAMN05660653_00971"/>
<organism evidence="1 2">
    <name type="scientific">Desulfonatronum thiosulfatophilum</name>
    <dbReference type="NCBI Taxonomy" id="617002"/>
    <lineage>
        <taxon>Bacteria</taxon>
        <taxon>Pseudomonadati</taxon>
        <taxon>Thermodesulfobacteriota</taxon>
        <taxon>Desulfovibrionia</taxon>
        <taxon>Desulfovibrionales</taxon>
        <taxon>Desulfonatronaceae</taxon>
        <taxon>Desulfonatronum</taxon>
    </lineage>
</organism>
<accession>A0A1G6BIK8</accession>
<evidence type="ECO:0000313" key="1">
    <source>
        <dbReference type="EMBL" id="SDB20460.1"/>
    </source>
</evidence>
<sequence length="224" mass="23761">MVVAQTDLWVVAESDLRREVLQAVNDCRGQLEAHIAVQPEFATSLEPVDVKSSVPAVIQAMAKAGRICNVGPMAAVAGSVAQWVAERCASRSPNLIVENGGDLYLQSTRERIVGLLAVPKSEMSMGLRLMPEDFPCSLCSSSATIGHSLSFGQADLVVTRSKNAALADAAATALGNMLQSPGEMSRVMDQAKRFARHGLDGVFAQCGDQVGVWGKMDLVCLEST</sequence>
<dbReference type="SUPFAM" id="SSF143631">
    <property type="entry name" value="ApbE-like"/>
    <property type="match status" value="1"/>
</dbReference>
<dbReference type="Gene3D" id="3.10.520.10">
    <property type="entry name" value="ApbE-like domains"/>
    <property type="match status" value="1"/>
</dbReference>
<dbReference type="Proteomes" id="UP000198771">
    <property type="component" value="Unassembled WGS sequence"/>
</dbReference>
<protein>
    <submittedName>
        <fullName evidence="1">Uncharacterized protein</fullName>
    </submittedName>
</protein>
<reference evidence="1 2" key="1">
    <citation type="submission" date="2016-10" db="EMBL/GenBank/DDBJ databases">
        <authorList>
            <person name="de Groot N.N."/>
        </authorList>
    </citation>
    <scope>NUCLEOTIDE SEQUENCE [LARGE SCALE GENOMIC DNA]</scope>
    <source>
        <strain evidence="1 2">ASO4-2</strain>
    </source>
</reference>
<dbReference type="InterPro" id="IPR003374">
    <property type="entry name" value="ApbE-like_sf"/>
</dbReference>
<keyword evidence="2" id="KW-1185">Reference proteome</keyword>
<proteinExistence type="predicted"/>